<dbReference type="GO" id="GO:0008270">
    <property type="term" value="F:zinc ion binding"/>
    <property type="evidence" value="ECO:0007669"/>
    <property type="project" value="UniProtKB-UniRule"/>
</dbReference>
<dbReference type="FunCoup" id="A5DPM5">
    <property type="interactions" value="99"/>
</dbReference>
<evidence type="ECO:0000313" key="5">
    <source>
        <dbReference type="Proteomes" id="UP000001997"/>
    </source>
</evidence>
<dbReference type="HOGENOM" id="CLU_1224618_0_0_1"/>
<dbReference type="eggNOG" id="ENOG502T0EF">
    <property type="taxonomic scope" value="Eukaryota"/>
</dbReference>
<dbReference type="OrthoDB" id="406844at2759"/>
<keyword evidence="1" id="KW-0479">Metal-binding</keyword>
<gene>
    <name evidence="4" type="ORF">PGUG_05226</name>
</gene>
<dbReference type="STRING" id="294746.A5DPM5"/>
<dbReference type="InterPro" id="IPR007529">
    <property type="entry name" value="Znf_HIT"/>
</dbReference>
<dbReference type="KEGG" id="pgu:PGUG_05226"/>
<dbReference type="RefSeq" id="XP_001482206.2">
    <property type="nucleotide sequence ID" value="XM_001482156.1"/>
</dbReference>
<dbReference type="AlphaFoldDB" id="A5DPM5"/>
<keyword evidence="1" id="KW-0863">Zinc-finger</keyword>
<proteinExistence type="predicted"/>
<evidence type="ECO:0000259" key="3">
    <source>
        <dbReference type="PROSITE" id="PS51083"/>
    </source>
</evidence>
<feature type="domain" description="HIT-type" evidence="3">
    <location>
        <begin position="200"/>
        <end position="233"/>
    </location>
</feature>
<dbReference type="CDD" id="cd21437">
    <property type="entry name" value="zf-HIT_ZNHIT1_like"/>
    <property type="match status" value="1"/>
</dbReference>
<feature type="compositionally biased region" description="Polar residues" evidence="2">
    <location>
        <begin position="26"/>
        <end position="45"/>
    </location>
</feature>
<evidence type="ECO:0000256" key="2">
    <source>
        <dbReference type="SAM" id="MobiDB-lite"/>
    </source>
</evidence>
<sequence length="234" mass="26061">MLVEEVPKGANPRVYFSSSVNLSAKSRPYANQESNETAAESASRQGKNRPKVNYNLTYLMNAQTQIADSSSGGSLKSAQQIQLERIISKRLVDLNREPASGAQFELPKNFAYHSIHGGINPDKKARQGNTPTTKKILSARRNLNSYFEEERNVISINSILALNYQFVDAIDSISSENDGPASKRRKLRKSSTFKPRLRLCCICGQNSSYARCTSCGLFSCSVRCNRVHQESRCN</sequence>
<feature type="region of interest" description="Disordered" evidence="2">
    <location>
        <begin position="26"/>
        <end position="50"/>
    </location>
</feature>
<accession>A5DPM5</accession>
<dbReference type="Proteomes" id="UP000001997">
    <property type="component" value="Unassembled WGS sequence"/>
</dbReference>
<keyword evidence="5" id="KW-1185">Reference proteome</keyword>
<dbReference type="InParanoid" id="A5DPM5"/>
<reference evidence="4 5" key="1">
    <citation type="journal article" date="2009" name="Nature">
        <title>Evolution of pathogenicity and sexual reproduction in eight Candida genomes.</title>
        <authorList>
            <person name="Butler G."/>
            <person name="Rasmussen M.D."/>
            <person name="Lin M.F."/>
            <person name="Santos M.A."/>
            <person name="Sakthikumar S."/>
            <person name="Munro C.A."/>
            <person name="Rheinbay E."/>
            <person name="Grabherr M."/>
            <person name="Forche A."/>
            <person name="Reedy J.L."/>
            <person name="Agrafioti I."/>
            <person name="Arnaud M.B."/>
            <person name="Bates S."/>
            <person name="Brown A.J."/>
            <person name="Brunke S."/>
            <person name="Costanzo M.C."/>
            <person name="Fitzpatrick D.A."/>
            <person name="de Groot P.W."/>
            <person name="Harris D."/>
            <person name="Hoyer L.L."/>
            <person name="Hube B."/>
            <person name="Klis F.M."/>
            <person name="Kodira C."/>
            <person name="Lennard N."/>
            <person name="Logue M.E."/>
            <person name="Martin R."/>
            <person name="Neiman A.M."/>
            <person name="Nikolaou E."/>
            <person name="Quail M.A."/>
            <person name="Quinn J."/>
            <person name="Santos M.C."/>
            <person name="Schmitzberger F.F."/>
            <person name="Sherlock G."/>
            <person name="Shah P."/>
            <person name="Silverstein K.A."/>
            <person name="Skrzypek M.S."/>
            <person name="Soll D."/>
            <person name="Staggs R."/>
            <person name="Stansfield I."/>
            <person name="Stumpf M.P."/>
            <person name="Sudbery P.E."/>
            <person name="Srikantha T."/>
            <person name="Zeng Q."/>
            <person name="Berman J."/>
            <person name="Berriman M."/>
            <person name="Heitman J."/>
            <person name="Gow N.A."/>
            <person name="Lorenz M.C."/>
            <person name="Birren B.W."/>
            <person name="Kellis M."/>
            <person name="Cuomo C.A."/>
        </authorList>
    </citation>
    <scope>NUCLEOTIDE SEQUENCE [LARGE SCALE GENOMIC DNA]</scope>
    <source>
        <strain evidence="5">ATCC 6260 / CBS 566 / DSM 6381 / JCM 1539 / NBRC 10279 / NRRL Y-324</strain>
    </source>
</reference>
<dbReference type="GeneID" id="5124302"/>
<keyword evidence="1" id="KW-0862">Zinc</keyword>
<dbReference type="VEuPathDB" id="FungiDB:PGUG_05226"/>
<evidence type="ECO:0000313" key="4">
    <source>
        <dbReference type="EMBL" id="EDK41128.2"/>
    </source>
</evidence>
<organism evidence="4 5">
    <name type="scientific">Meyerozyma guilliermondii (strain ATCC 6260 / CBS 566 / DSM 6381 / JCM 1539 / NBRC 10279 / NRRL Y-324)</name>
    <name type="common">Yeast</name>
    <name type="synonym">Candida guilliermondii</name>
    <dbReference type="NCBI Taxonomy" id="294746"/>
    <lineage>
        <taxon>Eukaryota</taxon>
        <taxon>Fungi</taxon>
        <taxon>Dikarya</taxon>
        <taxon>Ascomycota</taxon>
        <taxon>Saccharomycotina</taxon>
        <taxon>Pichiomycetes</taxon>
        <taxon>Debaryomycetaceae</taxon>
        <taxon>Meyerozyma</taxon>
    </lineage>
</organism>
<dbReference type="EMBL" id="CH408161">
    <property type="protein sequence ID" value="EDK41128.2"/>
    <property type="molecule type" value="Genomic_DNA"/>
</dbReference>
<name>A5DPM5_PICGU</name>
<dbReference type="OMA" id="QSHYSRC"/>
<evidence type="ECO:0000256" key="1">
    <source>
        <dbReference type="PROSITE-ProRule" id="PRU00453"/>
    </source>
</evidence>
<protein>
    <recommendedName>
        <fullName evidence="3">HIT-type domain-containing protein</fullName>
    </recommendedName>
</protein>
<dbReference type="PROSITE" id="PS51083">
    <property type="entry name" value="ZF_HIT"/>
    <property type="match status" value="1"/>
</dbReference>